<dbReference type="EC" id="2.7.13.3" evidence="13"/>
<dbReference type="Gene3D" id="3.30.565.10">
    <property type="entry name" value="Histidine kinase-like ATPase, C-terminal domain"/>
    <property type="match status" value="1"/>
</dbReference>
<sequence length="634" mass="71247">MKLNPLRFFKSLSARLLLLTLIWVSFIVTTIGYTMMLNWKLESSSAATNIIGDIRFHVFRTALYVLPQYDNRDFDNEVRTVNAGLDLLQKGDQWRPLLVPETQAIRSSLQSIDSEWKESVLPHLTAARGGAREPMMGDVNLYVEKLAALTNDIDEYRAHFLWQLRYLQGLLIVLAIGSLFAIMALLLRWVIRPLEQLGGAIGRLSSGDLTARTEVRSEDEIGEIAAGFNEMAARLKDSHDNLEQKVAEKTASVEEKNSHLAQLYEMTSYFTQRRSLDDLADGFVSRIMRQTEADACTLQLLSGRDDSMQLLTAEGLSVDLVKAVNDLPGDAGIVPSVLSKTYPVCFQLTELEDEFSRRFADAGFKTAYSFQIRSTPGDLGIFTLFFKESPQLTTQVIRLLENFVTHFGVAVASNRLIERDRQFAVVQERQLLAQGLHDSIAQALSFLNLQVQFLSDAIRTNDVALRDESLSAIRTGVQECYEDVRELLLNFRERLHKEGFIEGVRTVIDRLEGQSRMNARLRVSGRGPQLTPRQKLQVIFIIQEALSNVRKHSHAENVDIRIENDADLKVTITDDGVGIDDALVTERKGQHVGLSIMAERASRIGAFVDVERVSPAGGTRVVLILSEEARHEQQ</sequence>
<dbReference type="PIRSF" id="PIRSF003167">
    <property type="entry name" value="STHK_NarX/NarQ"/>
    <property type="match status" value="1"/>
</dbReference>
<dbReference type="InterPro" id="IPR003594">
    <property type="entry name" value="HATPase_dom"/>
</dbReference>
<keyword evidence="5 13" id="KW-0808">Transferase</keyword>
<evidence type="ECO:0000256" key="5">
    <source>
        <dbReference type="ARBA" id="ARBA00022679"/>
    </source>
</evidence>
<name>K1JH21_9BURK</name>
<dbReference type="SUPFAM" id="SSF55781">
    <property type="entry name" value="GAF domain-like"/>
    <property type="match status" value="1"/>
</dbReference>
<evidence type="ECO:0000256" key="9">
    <source>
        <dbReference type="ARBA" id="ARBA00022840"/>
    </source>
</evidence>
<dbReference type="SUPFAM" id="SSF158472">
    <property type="entry name" value="HAMP domain-like"/>
    <property type="match status" value="1"/>
</dbReference>
<dbReference type="CDD" id="cd16917">
    <property type="entry name" value="HATPase_UhpB-NarQ-NarX-like"/>
    <property type="match status" value="1"/>
</dbReference>
<dbReference type="Pfam" id="PF13675">
    <property type="entry name" value="PilJ"/>
    <property type="match status" value="1"/>
</dbReference>
<dbReference type="GO" id="GO:0005524">
    <property type="term" value="F:ATP binding"/>
    <property type="evidence" value="ECO:0007669"/>
    <property type="project" value="UniProtKB-UniRule"/>
</dbReference>
<keyword evidence="3 13" id="KW-0997">Cell inner membrane</keyword>
<dbReference type="AlphaFoldDB" id="K1JH21"/>
<dbReference type="InterPro" id="IPR011712">
    <property type="entry name" value="Sig_transdc_His_kin_sub3_dim/P"/>
</dbReference>
<dbReference type="Gene3D" id="6.10.340.10">
    <property type="match status" value="1"/>
</dbReference>
<comment type="caution">
    <text evidence="17">The sequence shown here is derived from an EMBL/GenBank/DDBJ whole genome shotgun (WGS) entry which is preliminary data.</text>
</comment>
<evidence type="ECO:0000256" key="7">
    <source>
        <dbReference type="ARBA" id="ARBA00022741"/>
    </source>
</evidence>
<evidence type="ECO:0000313" key="18">
    <source>
        <dbReference type="Proteomes" id="UP000005835"/>
    </source>
</evidence>
<dbReference type="PANTHER" id="PTHR24421">
    <property type="entry name" value="NITRATE/NITRITE SENSOR PROTEIN NARX-RELATED"/>
    <property type="match status" value="1"/>
</dbReference>
<evidence type="ECO:0000256" key="14">
    <source>
        <dbReference type="SAM" id="Coils"/>
    </source>
</evidence>
<dbReference type="Gene3D" id="1.20.5.1930">
    <property type="match status" value="1"/>
</dbReference>
<evidence type="ECO:0000256" key="4">
    <source>
        <dbReference type="ARBA" id="ARBA00022553"/>
    </source>
</evidence>
<keyword evidence="4" id="KW-0597">Phosphoprotein</keyword>
<evidence type="ECO:0000313" key="17">
    <source>
        <dbReference type="EMBL" id="EKB30895.1"/>
    </source>
</evidence>
<keyword evidence="8 13" id="KW-0418">Kinase</keyword>
<dbReference type="PATRIC" id="fig|742823.3.peg.1578"/>
<keyword evidence="18" id="KW-1185">Reference proteome</keyword>
<evidence type="ECO:0000256" key="10">
    <source>
        <dbReference type="ARBA" id="ARBA00022989"/>
    </source>
</evidence>
<feature type="transmembrane region" description="Helical" evidence="15">
    <location>
        <begin position="166"/>
        <end position="187"/>
    </location>
</feature>
<evidence type="ECO:0000256" key="8">
    <source>
        <dbReference type="ARBA" id="ARBA00022777"/>
    </source>
</evidence>
<comment type="subcellular location">
    <subcellularLocation>
        <location evidence="2">Cell inner membrane</location>
        <topology evidence="2">Multi-pass membrane protein</topology>
    </subcellularLocation>
</comment>
<dbReference type="HOGENOM" id="CLU_000445_20_10_4"/>
<dbReference type="GO" id="GO:0000155">
    <property type="term" value="F:phosphorelay sensor kinase activity"/>
    <property type="evidence" value="ECO:0007669"/>
    <property type="project" value="UniProtKB-UniRule"/>
</dbReference>
<evidence type="ECO:0000256" key="11">
    <source>
        <dbReference type="ARBA" id="ARBA00023012"/>
    </source>
</evidence>
<dbReference type="GO" id="GO:0005886">
    <property type="term" value="C:plasma membrane"/>
    <property type="evidence" value="ECO:0007669"/>
    <property type="project" value="UniProtKB-SubCell"/>
</dbReference>
<dbReference type="OrthoDB" id="9811306at2"/>
<dbReference type="RefSeq" id="WP_005435838.1">
    <property type="nucleotide sequence ID" value="NZ_JH815517.1"/>
</dbReference>
<feature type="domain" description="HAMP" evidence="16">
    <location>
        <begin position="188"/>
        <end position="240"/>
    </location>
</feature>
<dbReference type="SUPFAM" id="SSF55874">
    <property type="entry name" value="ATPase domain of HSP90 chaperone/DNA topoisomerase II/histidine kinase"/>
    <property type="match status" value="1"/>
</dbReference>
<keyword evidence="7 13" id="KW-0547">Nucleotide-binding</keyword>
<dbReference type="GO" id="GO:0046983">
    <property type="term" value="F:protein dimerization activity"/>
    <property type="evidence" value="ECO:0007669"/>
    <property type="project" value="UniProtKB-UniRule"/>
</dbReference>
<dbReference type="STRING" id="742823.HMPREF9465_01585"/>
<dbReference type="InterPro" id="IPR029095">
    <property type="entry name" value="NarX-like_N"/>
</dbReference>
<keyword evidence="10 15" id="KW-1133">Transmembrane helix</keyword>
<comment type="catalytic activity">
    <reaction evidence="1 13">
        <text>ATP + protein L-histidine = ADP + protein N-phospho-L-histidine.</text>
        <dbReference type="EC" id="2.7.13.3"/>
    </reaction>
</comment>
<feature type="coiled-coil region" evidence="14">
    <location>
        <begin position="225"/>
        <end position="252"/>
    </location>
</feature>
<dbReference type="SMART" id="SM00304">
    <property type="entry name" value="HAMP"/>
    <property type="match status" value="1"/>
</dbReference>
<dbReference type="InterPro" id="IPR029016">
    <property type="entry name" value="GAF-like_dom_sf"/>
</dbReference>
<protein>
    <recommendedName>
        <fullName evidence="13">Sensor protein</fullName>
        <ecNumber evidence="13">2.7.13.3</ecNumber>
    </recommendedName>
</protein>
<dbReference type="Pfam" id="PF07730">
    <property type="entry name" value="HisKA_3"/>
    <property type="match status" value="1"/>
</dbReference>
<evidence type="ECO:0000256" key="13">
    <source>
        <dbReference type="PIRNR" id="PIRNR003167"/>
    </source>
</evidence>
<accession>K1JH21</accession>
<evidence type="ECO:0000256" key="12">
    <source>
        <dbReference type="ARBA" id="ARBA00023136"/>
    </source>
</evidence>
<keyword evidence="6 15" id="KW-0812">Transmembrane</keyword>
<gene>
    <name evidence="17" type="ORF">HMPREF9465_01585</name>
</gene>
<reference evidence="17 18" key="1">
    <citation type="submission" date="2012-05" db="EMBL/GenBank/DDBJ databases">
        <title>The Genome Sequence of Sutterella wadsworthensis 2_1_59BFAA.</title>
        <authorList>
            <consortium name="The Broad Institute Genome Sequencing Platform"/>
            <person name="Earl A."/>
            <person name="Ward D."/>
            <person name="Feldgarden M."/>
            <person name="Gevers D."/>
            <person name="Daigneault M."/>
            <person name="Strauss J."/>
            <person name="Allen-Vercoe E."/>
            <person name="Walker B."/>
            <person name="Young S.K."/>
            <person name="Zeng Q."/>
            <person name="Gargeya S."/>
            <person name="Fitzgerald M."/>
            <person name="Haas B."/>
            <person name="Abouelleil A."/>
            <person name="Alvarado L."/>
            <person name="Arachchi H.M."/>
            <person name="Berlin A.M."/>
            <person name="Chapman S.B."/>
            <person name="Goldberg J."/>
            <person name="Griggs A."/>
            <person name="Gujja S."/>
            <person name="Hansen M."/>
            <person name="Howarth C."/>
            <person name="Imamovic A."/>
            <person name="Larimer J."/>
            <person name="McCowen C."/>
            <person name="Montmayeur A."/>
            <person name="Murphy C."/>
            <person name="Neiman D."/>
            <person name="Pearson M."/>
            <person name="Priest M."/>
            <person name="Roberts A."/>
            <person name="Saif S."/>
            <person name="Shea T."/>
            <person name="Sisk P."/>
            <person name="Sykes S."/>
            <person name="Wortman J."/>
            <person name="Nusbaum C."/>
            <person name="Birren B."/>
        </authorList>
    </citation>
    <scope>NUCLEOTIDE SEQUENCE [LARGE SCALE GENOMIC DNA]</scope>
    <source>
        <strain evidence="17 18">2_1_59BFAA</strain>
    </source>
</reference>
<dbReference type="Pfam" id="PF02518">
    <property type="entry name" value="HATPase_c"/>
    <property type="match status" value="1"/>
</dbReference>
<dbReference type="Gene3D" id="3.30.450.40">
    <property type="match status" value="1"/>
</dbReference>
<dbReference type="PANTHER" id="PTHR24421:SF10">
    <property type="entry name" value="NITRATE_NITRITE SENSOR PROTEIN NARQ"/>
    <property type="match status" value="1"/>
</dbReference>
<dbReference type="InterPro" id="IPR003660">
    <property type="entry name" value="HAMP_dom"/>
</dbReference>
<dbReference type="Pfam" id="PF00672">
    <property type="entry name" value="HAMP"/>
    <property type="match status" value="1"/>
</dbReference>
<evidence type="ECO:0000256" key="15">
    <source>
        <dbReference type="SAM" id="Phobius"/>
    </source>
</evidence>
<dbReference type="EMBL" id="ADMG01000035">
    <property type="protein sequence ID" value="EKB30895.1"/>
    <property type="molecule type" value="Genomic_DNA"/>
</dbReference>
<keyword evidence="12 13" id="KW-0472">Membrane</keyword>
<organism evidence="17 18">
    <name type="scientific">Sutterella wadsworthensis 2_1_59BFAA</name>
    <dbReference type="NCBI Taxonomy" id="742823"/>
    <lineage>
        <taxon>Bacteria</taxon>
        <taxon>Pseudomonadati</taxon>
        <taxon>Pseudomonadota</taxon>
        <taxon>Betaproteobacteria</taxon>
        <taxon>Burkholderiales</taxon>
        <taxon>Sutterellaceae</taxon>
        <taxon>Sutterella</taxon>
    </lineage>
</organism>
<dbReference type="PROSITE" id="PS50885">
    <property type="entry name" value="HAMP"/>
    <property type="match status" value="1"/>
</dbReference>
<evidence type="ECO:0000256" key="3">
    <source>
        <dbReference type="ARBA" id="ARBA00022519"/>
    </source>
</evidence>
<dbReference type="InterPro" id="IPR050482">
    <property type="entry name" value="Sensor_HK_TwoCompSys"/>
</dbReference>
<keyword evidence="11 13" id="KW-0902">Two-component regulatory system</keyword>
<evidence type="ECO:0000259" key="16">
    <source>
        <dbReference type="PROSITE" id="PS50885"/>
    </source>
</evidence>
<dbReference type="eggNOG" id="COG3850">
    <property type="taxonomic scope" value="Bacteria"/>
</dbReference>
<evidence type="ECO:0000256" key="2">
    <source>
        <dbReference type="ARBA" id="ARBA00004429"/>
    </source>
</evidence>
<dbReference type="CDD" id="cd06225">
    <property type="entry name" value="HAMP"/>
    <property type="match status" value="1"/>
</dbReference>
<dbReference type="SMART" id="SM00387">
    <property type="entry name" value="HATPase_c"/>
    <property type="match status" value="1"/>
</dbReference>
<dbReference type="InterPro" id="IPR016380">
    <property type="entry name" value="Sig_transdc_His_kin_NarX/NarQ"/>
</dbReference>
<dbReference type="InterPro" id="IPR036890">
    <property type="entry name" value="HATPase_C_sf"/>
</dbReference>
<keyword evidence="14" id="KW-0175">Coiled coil</keyword>
<evidence type="ECO:0000256" key="6">
    <source>
        <dbReference type="ARBA" id="ARBA00022692"/>
    </source>
</evidence>
<keyword evidence="9 13" id="KW-0067">ATP-binding</keyword>
<keyword evidence="13" id="KW-1003">Cell membrane</keyword>
<proteinExistence type="predicted"/>
<evidence type="ECO:0000256" key="1">
    <source>
        <dbReference type="ARBA" id="ARBA00000085"/>
    </source>
</evidence>
<feature type="transmembrane region" description="Helical" evidence="15">
    <location>
        <begin position="12"/>
        <end position="35"/>
    </location>
</feature>
<dbReference type="Proteomes" id="UP000005835">
    <property type="component" value="Unassembled WGS sequence"/>
</dbReference>